<dbReference type="Proteomes" id="UP000695022">
    <property type="component" value="Unplaced"/>
</dbReference>
<sequence>MAESRRNSSKQKKTQRKKERKSLPITPLAKPLEEDPLPSTSKSKFYRIRQNVMDKMPTTPRSYAKLVRTLSKKMPGEKKAKISLSYEGIKEKVKEIRKKPTNKNRTFVYQLGSCVGWKFGRKYLGLSWKTCIASKKGKLVKKKYMKGKVLSVANQDLVQEFWWSSEVSRQMPLKKKVKKNQAAFLLELNYTQAYRKFKAAHPSVKIGYVKFTQLKPSNVRRMNALERVVCCCQRCENVKLKVKAMNSSVSSNGCRDLRIEAEDLSAISDITLCHDDNRTLPKANCLDRQCTSCSEKNMTTHYAAFLKNNRELKLNFGAV</sequence>
<reference evidence="3" key="1">
    <citation type="submission" date="2025-08" db="UniProtKB">
        <authorList>
            <consortium name="RefSeq"/>
        </authorList>
    </citation>
    <scope>IDENTIFICATION</scope>
</reference>
<organism evidence="2 3">
    <name type="scientific">Priapulus caudatus</name>
    <name type="common">Priapulid worm</name>
    <dbReference type="NCBI Taxonomy" id="37621"/>
    <lineage>
        <taxon>Eukaryota</taxon>
        <taxon>Metazoa</taxon>
        <taxon>Ecdysozoa</taxon>
        <taxon>Scalidophora</taxon>
        <taxon>Priapulida</taxon>
        <taxon>Priapulimorpha</taxon>
        <taxon>Priapulimorphida</taxon>
        <taxon>Priapulidae</taxon>
        <taxon>Priapulus</taxon>
    </lineage>
</organism>
<keyword evidence="2" id="KW-1185">Reference proteome</keyword>
<evidence type="ECO:0000313" key="2">
    <source>
        <dbReference type="Proteomes" id="UP000695022"/>
    </source>
</evidence>
<feature type="compositionally biased region" description="Basic residues" evidence="1">
    <location>
        <begin position="7"/>
        <end position="20"/>
    </location>
</feature>
<evidence type="ECO:0000313" key="3">
    <source>
        <dbReference type="RefSeq" id="XP_014674975.1"/>
    </source>
</evidence>
<proteinExistence type="predicted"/>
<dbReference type="GeneID" id="106815062"/>
<dbReference type="RefSeq" id="XP_014674975.1">
    <property type="nucleotide sequence ID" value="XM_014819489.1"/>
</dbReference>
<feature type="region of interest" description="Disordered" evidence="1">
    <location>
        <begin position="1"/>
        <end position="42"/>
    </location>
</feature>
<dbReference type="PANTHER" id="PTHR46601">
    <property type="entry name" value="ULP_PROTEASE DOMAIN-CONTAINING PROTEIN"/>
    <property type="match status" value="1"/>
</dbReference>
<dbReference type="PANTHER" id="PTHR46601:SF1">
    <property type="entry name" value="ADF-H DOMAIN-CONTAINING PROTEIN"/>
    <property type="match status" value="1"/>
</dbReference>
<protein>
    <submittedName>
        <fullName evidence="3">Uncharacterized protein LOC106815062</fullName>
    </submittedName>
</protein>
<evidence type="ECO:0000256" key="1">
    <source>
        <dbReference type="SAM" id="MobiDB-lite"/>
    </source>
</evidence>
<name>A0ABM1ES04_PRICU</name>
<accession>A0ABM1ES04</accession>
<gene>
    <name evidence="3" type="primary">LOC106815062</name>
</gene>